<proteinExistence type="predicted"/>
<name>A0A839GBY2_9BACT</name>
<dbReference type="RefSeq" id="WP_066831802.1">
    <property type="nucleotide sequence ID" value="NZ_JACJIQ010000001.1"/>
</dbReference>
<dbReference type="Proteomes" id="UP000563094">
    <property type="component" value="Unassembled WGS sequence"/>
</dbReference>
<accession>A0A839GBY2</accession>
<dbReference type="EMBL" id="JACJIQ010000001">
    <property type="protein sequence ID" value="MBA9075820.1"/>
    <property type="molecule type" value="Genomic_DNA"/>
</dbReference>
<gene>
    <name evidence="2" type="ORF">FHS90_000517</name>
</gene>
<keyword evidence="1" id="KW-0732">Signal</keyword>
<sequence>MKIWFLFFILSLASAHRANAQEAQVWLYKGKLDAKEITLYLKTQVNECGGKDFYTAMYRYSANPKWIELTTTTDYQNNFGFMEAGFTGVLLLKKSAKGLAGTWLSPDGKRQLPVSLVLQPLKATEKEKLEKALEETIYQNDDC</sequence>
<evidence type="ECO:0000313" key="3">
    <source>
        <dbReference type="Proteomes" id="UP000563094"/>
    </source>
</evidence>
<keyword evidence="3" id="KW-1185">Reference proteome</keyword>
<evidence type="ECO:0000313" key="2">
    <source>
        <dbReference type="EMBL" id="MBA9075820.1"/>
    </source>
</evidence>
<feature type="chain" id="PRO_5032432814" description="GLPGLI family protein" evidence="1">
    <location>
        <begin position="21"/>
        <end position="143"/>
    </location>
</feature>
<protein>
    <recommendedName>
        <fullName evidence="4">GLPGLI family protein</fullName>
    </recommendedName>
</protein>
<comment type="caution">
    <text evidence="2">The sequence shown here is derived from an EMBL/GenBank/DDBJ whole genome shotgun (WGS) entry which is preliminary data.</text>
</comment>
<evidence type="ECO:0008006" key="4">
    <source>
        <dbReference type="Google" id="ProtNLM"/>
    </source>
</evidence>
<organism evidence="2 3">
    <name type="scientific">Rufibacter quisquiliarum</name>
    <dbReference type="NCBI Taxonomy" id="1549639"/>
    <lineage>
        <taxon>Bacteria</taxon>
        <taxon>Pseudomonadati</taxon>
        <taxon>Bacteroidota</taxon>
        <taxon>Cytophagia</taxon>
        <taxon>Cytophagales</taxon>
        <taxon>Hymenobacteraceae</taxon>
        <taxon>Rufibacter</taxon>
    </lineage>
</organism>
<reference evidence="2 3" key="1">
    <citation type="submission" date="2020-08" db="EMBL/GenBank/DDBJ databases">
        <title>Genomic Encyclopedia of Type Strains, Phase IV (KMG-IV): sequencing the most valuable type-strain genomes for metagenomic binning, comparative biology and taxonomic classification.</title>
        <authorList>
            <person name="Goeker M."/>
        </authorList>
    </citation>
    <scope>NUCLEOTIDE SEQUENCE [LARGE SCALE GENOMIC DNA]</scope>
    <source>
        <strain evidence="2 3">DSM 29854</strain>
    </source>
</reference>
<feature type="signal peptide" evidence="1">
    <location>
        <begin position="1"/>
        <end position="20"/>
    </location>
</feature>
<evidence type="ECO:0000256" key="1">
    <source>
        <dbReference type="SAM" id="SignalP"/>
    </source>
</evidence>
<dbReference type="AlphaFoldDB" id="A0A839GBY2"/>